<dbReference type="InterPro" id="IPR013785">
    <property type="entry name" value="Aldolase_TIM"/>
</dbReference>
<dbReference type="Pfam" id="PF05913">
    <property type="entry name" value="MupG_C"/>
    <property type="match status" value="1"/>
</dbReference>
<dbReference type="InterPro" id="IPR043894">
    <property type="entry name" value="MupG_C"/>
</dbReference>
<dbReference type="PATRIC" id="fig|1423751.3.peg.1103"/>
<dbReference type="SUPFAM" id="SSF51445">
    <property type="entry name" value="(Trans)glycosidases"/>
    <property type="match status" value="1"/>
</dbReference>
<reference evidence="3 5" key="1">
    <citation type="submission" date="2012-06" db="EMBL/GenBank/DDBJ databases">
        <title>Draft genome sequence of Lactobacillus gigeriorum CRBIP 24.85T, isolated from chicken crop.</title>
        <authorList>
            <person name="Cousin S."/>
            <person name="Ma L."/>
            <person name="Creno S."/>
            <person name="Clermont D."/>
            <person name="Loux V."/>
            <person name="Bizet C."/>
            <person name="Bouchier C."/>
        </authorList>
    </citation>
    <scope>NUCLEOTIDE SEQUENCE [LARGE SCALE GENOMIC DNA]</scope>
    <source>
        <strain evidence="5">CRBIP 24.85T</strain>
        <strain evidence="3">Type strain: CRBIP 24.85</strain>
    </source>
</reference>
<proteinExistence type="predicted"/>
<dbReference type="Proteomes" id="UP000051521">
    <property type="component" value="Unassembled WGS sequence"/>
</dbReference>
<accession>I7J1Z8</accession>
<dbReference type="SUPFAM" id="SSF50891">
    <property type="entry name" value="Cyclophilin-like"/>
    <property type="match status" value="1"/>
</dbReference>
<dbReference type="OrthoDB" id="5809921at2"/>
<dbReference type="PANTHER" id="PTHR38435:SF2">
    <property type="entry name" value="DUF871 DOMAIN-CONTAINING PROTEIN"/>
    <property type="match status" value="1"/>
</dbReference>
<evidence type="ECO:0000313" key="3">
    <source>
        <dbReference type="EMBL" id="CCI86592.1"/>
    </source>
</evidence>
<dbReference type="AlphaFoldDB" id="I7J1Z8"/>
<dbReference type="PANTHER" id="PTHR38435">
    <property type="match status" value="1"/>
</dbReference>
<dbReference type="Gene3D" id="2.40.100.10">
    <property type="entry name" value="Cyclophilin-like"/>
    <property type="match status" value="1"/>
</dbReference>
<protein>
    <submittedName>
        <fullName evidence="3">Outer surface protein</fullName>
    </submittedName>
</protein>
<feature type="domain" description="6-phospho-N-acetylmuramidase C-terminal" evidence="1">
    <location>
        <begin position="267"/>
        <end position="332"/>
    </location>
</feature>
<feature type="domain" description="6-phospho-N-acetylmuramidase N-terminal" evidence="2">
    <location>
        <begin position="4"/>
        <end position="218"/>
    </location>
</feature>
<dbReference type="STRING" id="1423751.FC38_GL001065"/>
<dbReference type="Proteomes" id="UP000009326">
    <property type="component" value="Unassembled WGS sequence"/>
</dbReference>
<evidence type="ECO:0000313" key="4">
    <source>
        <dbReference type="EMBL" id="KRN14404.1"/>
    </source>
</evidence>
<dbReference type="EMBL" id="AYZO01000003">
    <property type="protein sequence ID" value="KRN14404.1"/>
    <property type="molecule type" value="Genomic_DNA"/>
</dbReference>
<name>I7J1Z8_9LACO</name>
<evidence type="ECO:0000259" key="1">
    <source>
        <dbReference type="Pfam" id="PF05913"/>
    </source>
</evidence>
<evidence type="ECO:0000259" key="2">
    <source>
        <dbReference type="Pfam" id="PF19200"/>
    </source>
</evidence>
<dbReference type="RefSeq" id="WP_008472580.1">
    <property type="nucleotide sequence ID" value="NZ_AYZO01000003.1"/>
</dbReference>
<comment type="caution">
    <text evidence="3">The sequence shown here is derived from an EMBL/GenBank/DDBJ whole genome shotgun (WGS) entry which is preliminary data.</text>
</comment>
<organism evidence="3 5">
    <name type="scientific">Lactobacillus gigeriorum DSM 23908 = CRBIP 24.85</name>
    <dbReference type="NCBI Taxonomy" id="1423751"/>
    <lineage>
        <taxon>Bacteria</taxon>
        <taxon>Bacillati</taxon>
        <taxon>Bacillota</taxon>
        <taxon>Bacilli</taxon>
        <taxon>Lactobacillales</taxon>
        <taxon>Lactobacillaceae</taxon>
        <taxon>Lactobacillus</taxon>
    </lineage>
</organism>
<reference evidence="4 6" key="2">
    <citation type="journal article" date="2015" name="Genome Announc.">
        <title>Expanding the biotechnology potential of lactobacilli through comparative genomics of 213 strains and associated genera.</title>
        <authorList>
            <person name="Sun Z."/>
            <person name="Harris H.M."/>
            <person name="McCann A."/>
            <person name="Guo C."/>
            <person name="Argimon S."/>
            <person name="Zhang W."/>
            <person name="Yang X."/>
            <person name="Jeffery I.B."/>
            <person name="Cooney J.C."/>
            <person name="Kagawa T.F."/>
            <person name="Liu W."/>
            <person name="Song Y."/>
            <person name="Salvetti E."/>
            <person name="Wrobel A."/>
            <person name="Rasinkangas P."/>
            <person name="Parkhill J."/>
            <person name="Rea M.C."/>
            <person name="O'Sullivan O."/>
            <person name="Ritari J."/>
            <person name="Douillard F.P."/>
            <person name="Paul Ross R."/>
            <person name="Yang R."/>
            <person name="Briner A.E."/>
            <person name="Felis G.E."/>
            <person name="de Vos W.M."/>
            <person name="Barrangou R."/>
            <person name="Klaenhammer T.R."/>
            <person name="Caufield P.W."/>
            <person name="Cui Y."/>
            <person name="Zhang H."/>
            <person name="O'Toole P.W."/>
        </authorList>
    </citation>
    <scope>NUCLEOTIDE SEQUENCE [LARGE SCALE GENOMIC DNA]</scope>
    <source>
        <strain evidence="4 6">DSM 23908</strain>
    </source>
</reference>
<dbReference type="Pfam" id="PF19200">
    <property type="entry name" value="MupG_N"/>
    <property type="match status" value="1"/>
</dbReference>
<keyword evidence="6" id="KW-1185">Reference proteome</keyword>
<gene>
    <name evidence="3" type="ORF">BN52_08470</name>
    <name evidence="4" type="ORF">FC38_GL001065</name>
</gene>
<dbReference type="Gene3D" id="3.20.20.70">
    <property type="entry name" value="Aldolase class I"/>
    <property type="match status" value="1"/>
</dbReference>
<dbReference type="InterPro" id="IPR043797">
    <property type="entry name" value="MupG_N"/>
</dbReference>
<evidence type="ECO:0000313" key="5">
    <source>
        <dbReference type="Proteomes" id="UP000009326"/>
    </source>
</evidence>
<dbReference type="InterPro" id="IPR008589">
    <property type="entry name" value="MupG"/>
</dbReference>
<dbReference type="EMBL" id="CAKC01000028">
    <property type="protein sequence ID" value="CCI86592.1"/>
    <property type="molecule type" value="Genomic_DNA"/>
</dbReference>
<dbReference type="InterPro" id="IPR029000">
    <property type="entry name" value="Cyclophilin-like_dom_sf"/>
</dbReference>
<evidence type="ECO:0000313" key="6">
    <source>
        <dbReference type="Proteomes" id="UP000051521"/>
    </source>
</evidence>
<dbReference type="InterPro" id="IPR017853">
    <property type="entry name" value="GH"/>
</dbReference>
<sequence>MLAFAIYLDQALTAADYNYLLAMRNAGFEEVYTNLQTTVEAEALRTRLLELSKWCENLSLKLELAASVQELATLGFDLNNVGQIQSLHINSLKLPADTPINLVAKLSKSLTVILDANSMNDELVSELHEYSAAFEHLKLGYGNYPYVETGIAEDWFVMRNQQLKKLGFEIEAFVSSGNGDEQHTTLEKLRNVNPLAAMLKLQTSCNKIIVGDHLDSNKVAAFSNYLKKGMVTFKLISEQEILFDHVWHSDNYVAENLLMLGKIDDYRVPIKEREARPAGTVACTNELYTGFSNYLQISKVTLPTDKRITVLGHISPEDLPLLAVIKPEMPVFFVK</sequence>